<sequence>MNKPGLLLFIVLLLSLAARSQTITGPGTICGGSIITYAGSPGGGTWSITPSPVATVNPATGGVEGYSAGTTTLTYTIAGGAFTTMPITVLAGATITTTGTRKTCVGGTITHVGAGPGGTWSISPTSVASVSGGSVLGISPGIATVTYSVSSGCSATLTDTIVAVPTAIGGTLSLCDGSTTTLTNTVTGGTWSSATPAVATVGAFTGIVTGLMPGTATITYTVASGCTATAVVTVTASPTMTVGSGGMICVGATATITGSPTGGAWTVSPLSVATPSMGGVTGVSAGTATVTYSVSGCNTTSVVTVMPTATVSVGSGNLCLGSPYTASATPAGGTWSSSSSAVSIAAATGVMTPVSVGTASITYTLASGCFAVATVTVNSLPTVSASVTPAACGNGYTLSGSGASTYVWTPGFGLSCSSCTSPTTSPTGPMTYYVTGYSAAGCTDSASISISGNRIYGHISFSGMAPASPAMKVWLIQYNPTDSSITATDSMNSCLDGGFPYYQFDGKPAGNYLVKAKLNSAVPGTSDYIPTYGASTPNWYAAATVAHGTGTNVQDITMIYGTVPSGPGFISGYVYSGAGRGTASEIPVEGMIVFLKNAAGDVLTYTYTNALGAYSFGSLAYGSYVIYPAEQSYYTTPSAIITLSAATPSATAVSFKQYTTSGIILPYMSPSGINTTLPDNTTGVYPNPARDHLNIKTGVASAMEVSLVLADVTGRVVFSSLATTNENGELRADLTKVPAGMYVIRVTSALYNYTGKLLVAE</sequence>
<dbReference type="EMBL" id="BAABFA010000011">
    <property type="protein sequence ID" value="GAA4466191.1"/>
    <property type="molecule type" value="Genomic_DNA"/>
</dbReference>
<feature type="signal peptide" evidence="1">
    <location>
        <begin position="1"/>
        <end position="20"/>
    </location>
</feature>
<dbReference type="InterPro" id="IPR026444">
    <property type="entry name" value="Secre_tail"/>
</dbReference>
<name>A0ABP8NI08_9BACT</name>
<protein>
    <recommendedName>
        <fullName evidence="2">Secretion system C-terminal sorting domain-containing protein</fullName>
    </recommendedName>
</protein>
<comment type="caution">
    <text evidence="3">The sequence shown here is derived from an EMBL/GenBank/DDBJ whole genome shotgun (WGS) entry which is preliminary data.</text>
</comment>
<evidence type="ECO:0000313" key="4">
    <source>
        <dbReference type="Proteomes" id="UP001500067"/>
    </source>
</evidence>
<dbReference type="InterPro" id="IPR008964">
    <property type="entry name" value="Invasin/intimin_cell_adhesion"/>
</dbReference>
<dbReference type="SUPFAM" id="SSF49373">
    <property type="entry name" value="Invasin/intimin cell-adhesion fragments"/>
    <property type="match status" value="2"/>
</dbReference>
<dbReference type="RefSeq" id="WP_345082434.1">
    <property type="nucleotide sequence ID" value="NZ_BAABFA010000011.1"/>
</dbReference>
<evidence type="ECO:0000256" key="1">
    <source>
        <dbReference type="SAM" id="SignalP"/>
    </source>
</evidence>
<evidence type="ECO:0000313" key="3">
    <source>
        <dbReference type="EMBL" id="GAA4466191.1"/>
    </source>
</evidence>
<dbReference type="SUPFAM" id="SSF49478">
    <property type="entry name" value="Cna protein B-type domain"/>
    <property type="match status" value="1"/>
</dbReference>
<feature type="domain" description="Secretion system C-terminal sorting" evidence="2">
    <location>
        <begin position="684"/>
        <end position="759"/>
    </location>
</feature>
<dbReference type="NCBIfam" id="TIGR04183">
    <property type="entry name" value="Por_Secre_tail"/>
    <property type="match status" value="1"/>
</dbReference>
<evidence type="ECO:0000259" key="2">
    <source>
        <dbReference type="Pfam" id="PF18962"/>
    </source>
</evidence>
<proteinExistence type="predicted"/>
<dbReference type="InterPro" id="IPR013783">
    <property type="entry name" value="Ig-like_fold"/>
</dbReference>
<accession>A0ABP8NI08</accession>
<feature type="chain" id="PRO_5045360487" description="Secretion system C-terminal sorting domain-containing protein" evidence="1">
    <location>
        <begin position="21"/>
        <end position="761"/>
    </location>
</feature>
<dbReference type="Gene3D" id="2.60.40.10">
    <property type="entry name" value="Immunoglobulins"/>
    <property type="match status" value="1"/>
</dbReference>
<dbReference type="Pfam" id="PF18962">
    <property type="entry name" value="Por_Secre_tail"/>
    <property type="match status" value="1"/>
</dbReference>
<dbReference type="Gene3D" id="2.60.40.1080">
    <property type="match status" value="1"/>
</dbReference>
<reference evidence="4" key="1">
    <citation type="journal article" date="2019" name="Int. J. Syst. Evol. Microbiol.">
        <title>The Global Catalogue of Microorganisms (GCM) 10K type strain sequencing project: providing services to taxonomists for standard genome sequencing and annotation.</title>
        <authorList>
            <consortium name="The Broad Institute Genomics Platform"/>
            <consortium name="The Broad Institute Genome Sequencing Center for Infectious Disease"/>
            <person name="Wu L."/>
            <person name="Ma J."/>
        </authorList>
    </citation>
    <scope>NUCLEOTIDE SEQUENCE [LARGE SCALE GENOMIC DNA]</scope>
    <source>
        <strain evidence="4">JCM 32105</strain>
    </source>
</reference>
<organism evidence="3 4">
    <name type="scientific">Nemorincola caseinilytica</name>
    <dbReference type="NCBI Taxonomy" id="2054315"/>
    <lineage>
        <taxon>Bacteria</taxon>
        <taxon>Pseudomonadati</taxon>
        <taxon>Bacteroidota</taxon>
        <taxon>Chitinophagia</taxon>
        <taxon>Chitinophagales</taxon>
        <taxon>Chitinophagaceae</taxon>
        <taxon>Nemorincola</taxon>
    </lineage>
</organism>
<gene>
    <name evidence="3" type="ORF">GCM10023093_19870</name>
</gene>
<dbReference type="Proteomes" id="UP001500067">
    <property type="component" value="Unassembled WGS sequence"/>
</dbReference>
<keyword evidence="4" id="KW-1185">Reference proteome</keyword>
<keyword evidence="1" id="KW-0732">Signal</keyword>